<evidence type="ECO:0000313" key="4">
    <source>
        <dbReference type="Proteomes" id="UP001501598"/>
    </source>
</evidence>
<reference evidence="4" key="1">
    <citation type="journal article" date="2019" name="Int. J. Syst. Evol. Microbiol.">
        <title>The Global Catalogue of Microorganisms (GCM) 10K type strain sequencing project: providing services to taxonomists for standard genome sequencing and annotation.</title>
        <authorList>
            <consortium name="The Broad Institute Genomics Platform"/>
            <consortium name="The Broad Institute Genome Sequencing Center for Infectious Disease"/>
            <person name="Wu L."/>
            <person name="Ma J."/>
        </authorList>
    </citation>
    <scope>NUCLEOTIDE SEQUENCE [LARGE SCALE GENOMIC DNA]</scope>
    <source>
        <strain evidence="4">JCM 17906</strain>
    </source>
</reference>
<organism evidence="3 4">
    <name type="scientific">Pseudonocardia xishanensis</name>
    <dbReference type="NCBI Taxonomy" id="630995"/>
    <lineage>
        <taxon>Bacteria</taxon>
        <taxon>Bacillati</taxon>
        <taxon>Actinomycetota</taxon>
        <taxon>Actinomycetes</taxon>
        <taxon>Pseudonocardiales</taxon>
        <taxon>Pseudonocardiaceae</taxon>
        <taxon>Pseudonocardia</taxon>
    </lineage>
</organism>
<evidence type="ECO:0000259" key="2">
    <source>
        <dbReference type="Pfam" id="PF00561"/>
    </source>
</evidence>
<keyword evidence="4" id="KW-1185">Reference proteome</keyword>
<dbReference type="InterPro" id="IPR000073">
    <property type="entry name" value="AB_hydrolase_1"/>
</dbReference>
<dbReference type="InterPro" id="IPR029058">
    <property type="entry name" value="AB_hydrolase_fold"/>
</dbReference>
<dbReference type="EMBL" id="BAABGT010000075">
    <property type="protein sequence ID" value="GAA4553243.1"/>
    <property type="molecule type" value="Genomic_DNA"/>
</dbReference>
<dbReference type="InterPro" id="IPR050266">
    <property type="entry name" value="AB_hydrolase_sf"/>
</dbReference>
<sequence>MEPTRITVVGGRRVAWTEHGDPGGAPVVFLHGTPDSRVGKSYLDAAARERGLRMICPDRPGVGRSDPLPGHTIAGYAGQVAALARALGAERYAVLGYSGGGPFALACAAGADPALTAVTVVAGLGPLDRAGARDGVSADDLELVDLARDRPWVGALLLRVERLGVRLAPGLALRQVVADLDDDDRAMLHHVGGDLLLAGFREALRPGPRGVLTEYRLLGEPWGLDWQAVRVPVHLVHGDADRTVPSHHAEDVLGRLPTGLGRLHRVAGVGHVSIVRHLDAVLDTLVVPEPAT</sequence>
<evidence type="ECO:0000313" key="3">
    <source>
        <dbReference type="EMBL" id="GAA4553243.1"/>
    </source>
</evidence>
<name>A0ABP8RXW8_9PSEU</name>
<dbReference type="Gene3D" id="3.40.50.1820">
    <property type="entry name" value="alpha/beta hydrolase"/>
    <property type="match status" value="1"/>
</dbReference>
<dbReference type="PANTHER" id="PTHR43798:SF31">
    <property type="entry name" value="AB HYDROLASE SUPERFAMILY PROTEIN YCLE"/>
    <property type="match status" value="1"/>
</dbReference>
<protein>
    <submittedName>
        <fullName evidence="3">Alpha/beta hydrolase</fullName>
    </submittedName>
</protein>
<feature type="domain" description="AB hydrolase-1" evidence="2">
    <location>
        <begin position="26"/>
        <end position="274"/>
    </location>
</feature>
<keyword evidence="1 3" id="KW-0378">Hydrolase</keyword>
<dbReference type="PANTHER" id="PTHR43798">
    <property type="entry name" value="MONOACYLGLYCEROL LIPASE"/>
    <property type="match status" value="1"/>
</dbReference>
<dbReference type="Proteomes" id="UP001501598">
    <property type="component" value="Unassembled WGS sequence"/>
</dbReference>
<accession>A0ABP8RXW8</accession>
<comment type="caution">
    <text evidence="3">The sequence shown here is derived from an EMBL/GenBank/DDBJ whole genome shotgun (WGS) entry which is preliminary data.</text>
</comment>
<dbReference type="GO" id="GO:0016787">
    <property type="term" value="F:hydrolase activity"/>
    <property type="evidence" value="ECO:0007669"/>
    <property type="project" value="UniProtKB-KW"/>
</dbReference>
<proteinExistence type="predicted"/>
<dbReference type="RefSeq" id="WP_345422983.1">
    <property type="nucleotide sequence ID" value="NZ_BAABGT010000075.1"/>
</dbReference>
<dbReference type="Pfam" id="PF00561">
    <property type="entry name" value="Abhydrolase_1"/>
    <property type="match status" value="1"/>
</dbReference>
<dbReference type="SUPFAM" id="SSF53474">
    <property type="entry name" value="alpha/beta-Hydrolases"/>
    <property type="match status" value="1"/>
</dbReference>
<gene>
    <name evidence="3" type="ORF">GCM10023175_48700</name>
</gene>
<evidence type="ECO:0000256" key="1">
    <source>
        <dbReference type="ARBA" id="ARBA00022801"/>
    </source>
</evidence>